<dbReference type="RefSeq" id="WP_379704989.1">
    <property type="nucleotide sequence ID" value="NZ_JBHTAT010000001.1"/>
</dbReference>
<feature type="transmembrane region" description="Helical" evidence="1">
    <location>
        <begin position="118"/>
        <end position="135"/>
    </location>
</feature>
<feature type="domain" description="EamA" evidence="2">
    <location>
        <begin position="3"/>
        <end position="135"/>
    </location>
</feature>
<keyword evidence="1" id="KW-0812">Transmembrane</keyword>
<accession>A0ABD6A1W5</accession>
<name>A0ABD6A1W5_9EURY</name>
<protein>
    <submittedName>
        <fullName evidence="3">EamA family transporter</fullName>
    </submittedName>
</protein>
<evidence type="ECO:0000313" key="4">
    <source>
        <dbReference type="Proteomes" id="UP001596434"/>
    </source>
</evidence>
<dbReference type="InterPro" id="IPR037185">
    <property type="entry name" value="EmrE-like"/>
</dbReference>
<dbReference type="InterPro" id="IPR000620">
    <property type="entry name" value="EamA_dom"/>
</dbReference>
<keyword evidence="4" id="KW-1185">Reference proteome</keyword>
<sequence>MNSALLFGLGTMIAWGFWITLGDIASNSIDPVTAAAISYVAAAVVTTAYAVVSDASLVVTNRGLLFSVVAGVAAAIGVVSTFVGVSVGSTAVVATIGGMYFVTAAAIGVAVLGEPISLTKVAGIGLAVVAIVLINQ</sequence>
<feature type="transmembrane region" description="Helical" evidence="1">
    <location>
        <begin position="64"/>
        <end position="85"/>
    </location>
</feature>
<dbReference type="SUPFAM" id="SSF103481">
    <property type="entry name" value="Multidrug resistance efflux transporter EmrE"/>
    <property type="match status" value="1"/>
</dbReference>
<feature type="transmembrane region" description="Helical" evidence="1">
    <location>
        <begin position="32"/>
        <end position="52"/>
    </location>
</feature>
<keyword evidence="1" id="KW-1133">Transmembrane helix</keyword>
<evidence type="ECO:0000259" key="2">
    <source>
        <dbReference type="Pfam" id="PF00892"/>
    </source>
</evidence>
<comment type="caution">
    <text evidence="3">The sequence shown here is derived from an EMBL/GenBank/DDBJ whole genome shotgun (WGS) entry which is preliminary data.</text>
</comment>
<dbReference type="Pfam" id="PF00892">
    <property type="entry name" value="EamA"/>
    <property type="match status" value="1"/>
</dbReference>
<reference evidence="3 4" key="1">
    <citation type="journal article" date="2019" name="Int. J. Syst. Evol. Microbiol.">
        <title>The Global Catalogue of Microorganisms (GCM) 10K type strain sequencing project: providing services to taxonomists for standard genome sequencing and annotation.</title>
        <authorList>
            <consortium name="The Broad Institute Genomics Platform"/>
            <consortium name="The Broad Institute Genome Sequencing Center for Infectious Disease"/>
            <person name="Wu L."/>
            <person name="Ma J."/>
        </authorList>
    </citation>
    <scope>NUCLEOTIDE SEQUENCE [LARGE SCALE GENOMIC DNA]</scope>
    <source>
        <strain evidence="3 4">GX21</strain>
    </source>
</reference>
<evidence type="ECO:0000313" key="3">
    <source>
        <dbReference type="EMBL" id="MFC7256308.1"/>
    </source>
</evidence>
<dbReference type="EMBL" id="JBHTAT010000001">
    <property type="protein sequence ID" value="MFC7256308.1"/>
    <property type="molecule type" value="Genomic_DNA"/>
</dbReference>
<gene>
    <name evidence="3" type="ORF">ACFQKE_13545</name>
</gene>
<dbReference type="AlphaFoldDB" id="A0ABD6A1W5"/>
<organism evidence="3 4">
    <name type="scientific">Haloplanus litoreus</name>
    <dbReference type="NCBI Taxonomy" id="767515"/>
    <lineage>
        <taxon>Archaea</taxon>
        <taxon>Methanobacteriati</taxon>
        <taxon>Methanobacteriota</taxon>
        <taxon>Stenosarchaea group</taxon>
        <taxon>Halobacteria</taxon>
        <taxon>Halobacteriales</taxon>
        <taxon>Haloferacaceae</taxon>
        <taxon>Haloplanus</taxon>
    </lineage>
</organism>
<dbReference type="GeneID" id="96954693"/>
<keyword evidence="1" id="KW-0472">Membrane</keyword>
<feature type="transmembrane region" description="Helical" evidence="1">
    <location>
        <begin position="91"/>
        <end position="111"/>
    </location>
</feature>
<evidence type="ECO:0000256" key="1">
    <source>
        <dbReference type="SAM" id="Phobius"/>
    </source>
</evidence>
<dbReference type="Proteomes" id="UP001596434">
    <property type="component" value="Unassembled WGS sequence"/>
</dbReference>
<proteinExistence type="predicted"/>